<dbReference type="GeneID" id="6073565"/>
<dbReference type="OrthoDB" id="10607935at2759"/>
<keyword evidence="2" id="KW-1185">Reference proteome</keyword>
<evidence type="ECO:0000313" key="2">
    <source>
        <dbReference type="Proteomes" id="UP000001194"/>
    </source>
</evidence>
<sequence length="118" mass="12803">MIGMFFVPSDVKDAHQHESALRVTNAYSSSQGLVLPLLGSKPFSTSTSWVSRPSEVDVRIFHSPQFPWHHPTPSPTITPLAHTSTPDWTEAQLLPRAGLLQTTTATTQALSPSAEVKG</sequence>
<proteinExistence type="predicted"/>
<dbReference type="HOGENOM" id="CLU_2073563_0_0_1"/>
<dbReference type="AlphaFoldDB" id="B0D025"/>
<gene>
    <name evidence="1" type="ORF">LACBIDRAFT_323919</name>
</gene>
<dbReference type="Proteomes" id="UP000001194">
    <property type="component" value="Unassembled WGS sequence"/>
</dbReference>
<accession>B0D025</accession>
<reference evidence="1 2" key="1">
    <citation type="journal article" date="2008" name="Nature">
        <title>The genome of Laccaria bicolor provides insights into mycorrhizal symbiosis.</title>
        <authorList>
            <person name="Martin F."/>
            <person name="Aerts A."/>
            <person name="Ahren D."/>
            <person name="Brun A."/>
            <person name="Danchin E.G.J."/>
            <person name="Duchaussoy F."/>
            <person name="Gibon J."/>
            <person name="Kohler A."/>
            <person name="Lindquist E."/>
            <person name="Pereda V."/>
            <person name="Salamov A."/>
            <person name="Shapiro H.J."/>
            <person name="Wuyts J."/>
            <person name="Blaudez D."/>
            <person name="Buee M."/>
            <person name="Brokstein P."/>
            <person name="Canbaeck B."/>
            <person name="Cohen D."/>
            <person name="Courty P.E."/>
            <person name="Coutinho P.M."/>
            <person name="Delaruelle C."/>
            <person name="Detter J.C."/>
            <person name="Deveau A."/>
            <person name="DiFazio S."/>
            <person name="Duplessis S."/>
            <person name="Fraissinet-Tachet L."/>
            <person name="Lucic E."/>
            <person name="Frey-Klett P."/>
            <person name="Fourrey C."/>
            <person name="Feussner I."/>
            <person name="Gay G."/>
            <person name="Grimwood J."/>
            <person name="Hoegger P.J."/>
            <person name="Jain P."/>
            <person name="Kilaru S."/>
            <person name="Labbe J."/>
            <person name="Lin Y.C."/>
            <person name="Legue V."/>
            <person name="Le Tacon F."/>
            <person name="Marmeisse R."/>
            <person name="Melayah D."/>
            <person name="Montanini B."/>
            <person name="Muratet M."/>
            <person name="Nehls U."/>
            <person name="Niculita-Hirzel H."/>
            <person name="Oudot-Le Secq M.P."/>
            <person name="Peter M."/>
            <person name="Quesneville H."/>
            <person name="Rajashekar B."/>
            <person name="Reich M."/>
            <person name="Rouhier N."/>
            <person name="Schmutz J."/>
            <person name="Yin T."/>
            <person name="Chalot M."/>
            <person name="Henrissat B."/>
            <person name="Kuees U."/>
            <person name="Lucas S."/>
            <person name="Van de Peer Y."/>
            <person name="Podila G.K."/>
            <person name="Polle A."/>
            <person name="Pukkila P.J."/>
            <person name="Richardson P.M."/>
            <person name="Rouze P."/>
            <person name="Sanders I.R."/>
            <person name="Stajich J.E."/>
            <person name="Tunlid A."/>
            <person name="Tuskan G."/>
            <person name="Grigoriev I.V."/>
        </authorList>
    </citation>
    <scope>NUCLEOTIDE SEQUENCE [LARGE SCALE GENOMIC DNA]</scope>
    <source>
        <strain evidence="2">S238N-H82 / ATCC MYA-4686</strain>
    </source>
</reference>
<dbReference type="KEGG" id="lbc:LACBIDRAFT_323919"/>
<name>B0D025_LACBS</name>
<evidence type="ECO:0000313" key="1">
    <source>
        <dbReference type="EMBL" id="EDR11382.1"/>
    </source>
</evidence>
<protein>
    <submittedName>
        <fullName evidence="1">Predicted protein</fullName>
    </submittedName>
</protein>
<dbReference type="InParanoid" id="B0D025"/>
<dbReference type="EMBL" id="DS547095">
    <property type="protein sequence ID" value="EDR11382.1"/>
    <property type="molecule type" value="Genomic_DNA"/>
</dbReference>
<organism evidence="2">
    <name type="scientific">Laccaria bicolor (strain S238N-H82 / ATCC MYA-4686)</name>
    <name type="common">Bicoloured deceiver</name>
    <name type="synonym">Laccaria laccata var. bicolor</name>
    <dbReference type="NCBI Taxonomy" id="486041"/>
    <lineage>
        <taxon>Eukaryota</taxon>
        <taxon>Fungi</taxon>
        <taxon>Dikarya</taxon>
        <taxon>Basidiomycota</taxon>
        <taxon>Agaricomycotina</taxon>
        <taxon>Agaricomycetes</taxon>
        <taxon>Agaricomycetidae</taxon>
        <taxon>Agaricales</taxon>
        <taxon>Agaricineae</taxon>
        <taxon>Hydnangiaceae</taxon>
        <taxon>Laccaria</taxon>
    </lineage>
</organism>
<dbReference type="RefSeq" id="XP_001877279.1">
    <property type="nucleotide sequence ID" value="XM_001877244.1"/>
</dbReference>